<keyword evidence="5" id="KW-0539">Nucleus</keyword>
<dbReference type="InterPro" id="IPR001138">
    <property type="entry name" value="Zn2Cys6_DnaBD"/>
</dbReference>
<accession>A0A1Z5KFX2</accession>
<dbReference type="Gene3D" id="4.10.240.10">
    <property type="entry name" value="Zn(2)-C6 fungal-type DNA-binding domain"/>
    <property type="match status" value="1"/>
</dbReference>
<keyword evidence="9" id="KW-1185">Reference proteome</keyword>
<evidence type="ECO:0000256" key="2">
    <source>
        <dbReference type="ARBA" id="ARBA00022723"/>
    </source>
</evidence>
<evidence type="ECO:0000259" key="7">
    <source>
        <dbReference type="PROSITE" id="PS50048"/>
    </source>
</evidence>
<dbReference type="GO" id="GO:0000981">
    <property type="term" value="F:DNA-binding transcription factor activity, RNA polymerase II-specific"/>
    <property type="evidence" value="ECO:0007669"/>
    <property type="project" value="InterPro"/>
</dbReference>
<evidence type="ECO:0000313" key="8">
    <source>
        <dbReference type="EMBL" id="GAX25149.1"/>
    </source>
</evidence>
<feature type="region of interest" description="Disordered" evidence="6">
    <location>
        <begin position="146"/>
        <end position="203"/>
    </location>
</feature>
<keyword evidence="3" id="KW-0805">Transcription regulation</keyword>
<feature type="domain" description="Zn(2)-C6 fungal-type" evidence="7">
    <location>
        <begin position="16"/>
        <end position="61"/>
    </location>
</feature>
<evidence type="ECO:0000256" key="5">
    <source>
        <dbReference type="ARBA" id="ARBA00023242"/>
    </source>
</evidence>
<comment type="subcellular location">
    <subcellularLocation>
        <location evidence="1">Nucleus</location>
    </subcellularLocation>
</comment>
<evidence type="ECO:0000256" key="1">
    <source>
        <dbReference type="ARBA" id="ARBA00004123"/>
    </source>
</evidence>
<dbReference type="PANTHER" id="PTHR47338:SF5">
    <property type="entry name" value="ZN(II)2CYS6 TRANSCRIPTION FACTOR (EUROFUNG)"/>
    <property type="match status" value="1"/>
</dbReference>
<proteinExistence type="predicted"/>
<dbReference type="OrthoDB" id="39175at2759"/>
<evidence type="ECO:0000256" key="6">
    <source>
        <dbReference type="SAM" id="MobiDB-lite"/>
    </source>
</evidence>
<dbReference type="PROSITE" id="PS50048">
    <property type="entry name" value="ZN2_CY6_FUNGAL_2"/>
    <property type="match status" value="1"/>
</dbReference>
<feature type="compositionally biased region" description="Low complexity" evidence="6">
    <location>
        <begin position="146"/>
        <end position="166"/>
    </location>
</feature>
<gene>
    <name evidence="8" type="ORF">FisN_15Lh308</name>
</gene>
<keyword evidence="4" id="KW-0804">Transcription</keyword>
<evidence type="ECO:0000256" key="4">
    <source>
        <dbReference type="ARBA" id="ARBA00023163"/>
    </source>
</evidence>
<dbReference type="PANTHER" id="PTHR47338">
    <property type="entry name" value="ZN(II)2CYS6 TRANSCRIPTION FACTOR (EUROFUNG)-RELATED"/>
    <property type="match status" value="1"/>
</dbReference>
<reference evidence="8 9" key="1">
    <citation type="journal article" date="2015" name="Plant Cell">
        <title>Oil accumulation by the oleaginous diatom Fistulifera solaris as revealed by the genome and transcriptome.</title>
        <authorList>
            <person name="Tanaka T."/>
            <person name="Maeda Y."/>
            <person name="Veluchamy A."/>
            <person name="Tanaka M."/>
            <person name="Abida H."/>
            <person name="Marechal E."/>
            <person name="Bowler C."/>
            <person name="Muto M."/>
            <person name="Sunaga Y."/>
            <person name="Tanaka M."/>
            <person name="Yoshino T."/>
            <person name="Taniguchi T."/>
            <person name="Fukuda Y."/>
            <person name="Nemoto M."/>
            <person name="Matsumoto M."/>
            <person name="Wong P.S."/>
            <person name="Aburatani S."/>
            <person name="Fujibuchi W."/>
        </authorList>
    </citation>
    <scope>NUCLEOTIDE SEQUENCE [LARGE SCALE GENOMIC DNA]</scope>
    <source>
        <strain evidence="8 9">JPCC DA0580</strain>
    </source>
</reference>
<keyword evidence="2" id="KW-0479">Metal-binding</keyword>
<dbReference type="InterPro" id="IPR036864">
    <property type="entry name" value="Zn2-C6_fun-type_DNA-bd_sf"/>
</dbReference>
<dbReference type="Proteomes" id="UP000198406">
    <property type="component" value="Unassembled WGS sequence"/>
</dbReference>
<organism evidence="8 9">
    <name type="scientific">Fistulifera solaris</name>
    <name type="common">Oleaginous diatom</name>
    <dbReference type="NCBI Taxonomy" id="1519565"/>
    <lineage>
        <taxon>Eukaryota</taxon>
        <taxon>Sar</taxon>
        <taxon>Stramenopiles</taxon>
        <taxon>Ochrophyta</taxon>
        <taxon>Bacillariophyta</taxon>
        <taxon>Bacillariophyceae</taxon>
        <taxon>Bacillariophycidae</taxon>
        <taxon>Naviculales</taxon>
        <taxon>Naviculaceae</taxon>
        <taxon>Fistulifera</taxon>
    </lineage>
</organism>
<comment type="caution">
    <text evidence="8">The sequence shown here is derived from an EMBL/GenBank/DDBJ whole genome shotgun (WGS) entry which is preliminary data.</text>
</comment>
<dbReference type="InParanoid" id="A0A1Z5KFX2"/>
<dbReference type="GO" id="GO:0005634">
    <property type="term" value="C:nucleus"/>
    <property type="evidence" value="ECO:0007669"/>
    <property type="project" value="UniProtKB-SubCell"/>
</dbReference>
<dbReference type="SUPFAM" id="SSF57701">
    <property type="entry name" value="Zn2/Cys6 DNA-binding domain"/>
    <property type="match status" value="1"/>
</dbReference>
<evidence type="ECO:0000256" key="3">
    <source>
        <dbReference type="ARBA" id="ARBA00023015"/>
    </source>
</evidence>
<name>A0A1Z5KFX2_FISSO</name>
<feature type="compositionally biased region" description="Polar residues" evidence="6">
    <location>
        <begin position="77"/>
        <end position="88"/>
    </location>
</feature>
<dbReference type="CDD" id="cd00067">
    <property type="entry name" value="GAL4"/>
    <property type="match status" value="1"/>
</dbReference>
<dbReference type="GO" id="GO:0008270">
    <property type="term" value="F:zinc ion binding"/>
    <property type="evidence" value="ECO:0007669"/>
    <property type="project" value="InterPro"/>
</dbReference>
<protein>
    <recommendedName>
        <fullName evidence="7">Zn(2)-C6 fungal-type domain-containing protein</fullName>
    </recommendedName>
</protein>
<sequence length="727" mass="80607">MDDLNKQQEDEKLCASCDRCRSRKTKCDGKRPCGNCVAKYMKKYKVASVEGVPEAAFECVYSPAKRRGPVPGRTPSHARSLNDVNGGNHNNVSMTGGSNFDWNTDLMSQQQQPIMSSFTSGLDGNILNQFNLMRQMQLQQQLPLQQPPMSLQHHQQQQQQQQQHMMDTSEISERSARRMKMEDVPSAQGGVPRTVSDHTHLLDRNDPDGSRLFSYFKLSIDELFRLPSTPTDEEYCLRLNIPGMTPRMIPGTHLAALSAARFAEIALGAMVHNEISLAMELCNAVVHCLRESVKEPVQTPIMLEVSKAYFLLGVFRACRGDMARYFKYRRVCMTYLGKLENSSRTATLTSAISYLDAWAYMIYNGNETQVPNVDRTLPPPSGCASNGMVNPIEVKYNTNTSVPAVVSDPKNKNWIQGAPPVYLNNEAPPHARSLDALACAVRSCCDQANSRFAQMMKSEGTQSDNMIPQSTILTPTATAVMHHENELCSRNMVLSAYTLMQQQESSTRGRHHSEGHQMVISAMDAFLENSDEDGGTGFTDSQIQSLLSVCNTAVANPFLLHHAGPTYHMVTNATILLCHLLNAMHAMKQSGQVEDMEVAMFEEVLDTLIAIRKLLTIHRRKLPVKLRCHGIPRPNLTGTDASAPIVDLGETLLCACRGCQGFVLMACSPCVAAERARDATKRMEIELQHEAQAIEMGELDTDIDNIGAEFDLDDDALLGMISSLIQN</sequence>
<dbReference type="AlphaFoldDB" id="A0A1Z5KFX2"/>
<dbReference type="Pfam" id="PF00172">
    <property type="entry name" value="Zn_clus"/>
    <property type="match status" value="1"/>
</dbReference>
<dbReference type="InterPro" id="IPR050815">
    <property type="entry name" value="TF_fung"/>
</dbReference>
<dbReference type="EMBL" id="BDSP01000220">
    <property type="protein sequence ID" value="GAX25149.1"/>
    <property type="molecule type" value="Genomic_DNA"/>
</dbReference>
<feature type="compositionally biased region" description="Basic and acidic residues" evidence="6">
    <location>
        <begin position="171"/>
        <end position="183"/>
    </location>
</feature>
<feature type="region of interest" description="Disordered" evidence="6">
    <location>
        <begin position="66"/>
        <end position="88"/>
    </location>
</feature>
<evidence type="ECO:0000313" key="9">
    <source>
        <dbReference type="Proteomes" id="UP000198406"/>
    </source>
</evidence>